<dbReference type="Proteomes" id="UP000305675">
    <property type="component" value="Unassembled WGS sequence"/>
</dbReference>
<gene>
    <name evidence="2" type="ORF">FCL42_02330</name>
</gene>
<organism evidence="2 3">
    <name type="scientific">Ferrimonas aestuarii</name>
    <dbReference type="NCBI Taxonomy" id="2569539"/>
    <lineage>
        <taxon>Bacteria</taxon>
        <taxon>Pseudomonadati</taxon>
        <taxon>Pseudomonadota</taxon>
        <taxon>Gammaproteobacteria</taxon>
        <taxon>Alteromonadales</taxon>
        <taxon>Ferrimonadaceae</taxon>
        <taxon>Ferrimonas</taxon>
    </lineage>
</organism>
<keyword evidence="3" id="KW-1185">Reference proteome</keyword>
<comment type="caution">
    <text evidence="2">The sequence shown here is derived from an EMBL/GenBank/DDBJ whole genome shotgun (WGS) entry which is preliminary data.</text>
</comment>
<reference evidence="2 3" key="1">
    <citation type="submission" date="2019-04" db="EMBL/GenBank/DDBJ databases">
        <authorList>
            <person name="Hwang J.C."/>
        </authorList>
    </citation>
    <scope>NUCLEOTIDE SEQUENCE [LARGE SCALE GENOMIC DNA]</scope>
    <source>
        <strain evidence="2 3">IMCC35002</strain>
    </source>
</reference>
<feature type="region of interest" description="Disordered" evidence="1">
    <location>
        <begin position="77"/>
        <end position="99"/>
    </location>
</feature>
<dbReference type="AlphaFoldDB" id="A0A4U1BT33"/>
<dbReference type="RefSeq" id="WP_136861754.1">
    <property type="nucleotide sequence ID" value="NZ_SWCJ01000001.1"/>
</dbReference>
<dbReference type="PROSITE" id="PS51257">
    <property type="entry name" value="PROKAR_LIPOPROTEIN"/>
    <property type="match status" value="1"/>
</dbReference>
<accession>A0A4U1BT33</accession>
<evidence type="ECO:0000256" key="1">
    <source>
        <dbReference type="SAM" id="MobiDB-lite"/>
    </source>
</evidence>
<sequence length="115" mass="12460">MVKLTQIALVSALLALGGCSGDKGPPPMTVQCAAYYDIATTALGKLNAPQMKQVIIRLQLAKKLAFQMAQEEVGDEFDEMLSEETSRQQGMLPNPGSIGPLMNQYKQQCQTLVQS</sequence>
<proteinExistence type="predicted"/>
<evidence type="ECO:0000313" key="2">
    <source>
        <dbReference type="EMBL" id="TKB58606.1"/>
    </source>
</evidence>
<evidence type="ECO:0008006" key="4">
    <source>
        <dbReference type="Google" id="ProtNLM"/>
    </source>
</evidence>
<evidence type="ECO:0000313" key="3">
    <source>
        <dbReference type="Proteomes" id="UP000305675"/>
    </source>
</evidence>
<dbReference type="OrthoDB" id="6990245at2"/>
<name>A0A4U1BT33_9GAMM</name>
<dbReference type="EMBL" id="SWCJ01000001">
    <property type="protein sequence ID" value="TKB58606.1"/>
    <property type="molecule type" value="Genomic_DNA"/>
</dbReference>
<protein>
    <recommendedName>
        <fullName evidence="4">Lipoprotein</fullName>
    </recommendedName>
</protein>